<accession>A0A7C9MIV7</accession>
<dbReference type="EMBL" id="WUPT01000001">
    <property type="protein sequence ID" value="MXQ07275.1"/>
    <property type="molecule type" value="Genomic_DNA"/>
</dbReference>
<dbReference type="Pfam" id="PF13177">
    <property type="entry name" value="DNA_pol3_delta2"/>
    <property type="match status" value="1"/>
</dbReference>
<dbReference type="GO" id="GO:0009360">
    <property type="term" value="C:DNA polymerase III complex"/>
    <property type="evidence" value="ECO:0007669"/>
    <property type="project" value="TreeGrafter"/>
</dbReference>
<protein>
    <submittedName>
        <fullName evidence="2">DNA polymerase III subunit delta</fullName>
        <ecNumber evidence="2">2.7.7.7</ecNumber>
    </submittedName>
</protein>
<gene>
    <name evidence="2" type="ORF">GQ651_05390</name>
</gene>
<dbReference type="InterPro" id="IPR027417">
    <property type="entry name" value="P-loop_NTPase"/>
</dbReference>
<dbReference type="InterPro" id="IPR050238">
    <property type="entry name" value="DNA_Rep/Repair_Clamp_Loader"/>
</dbReference>
<dbReference type="InterPro" id="IPR003593">
    <property type="entry name" value="AAA+_ATPase"/>
</dbReference>
<keyword evidence="3" id="KW-1185">Reference proteome</keyword>
<name>A0A7C9MIV7_9RHOB</name>
<dbReference type="SMART" id="SM00382">
    <property type="entry name" value="AAA"/>
    <property type="match status" value="1"/>
</dbReference>
<reference evidence="2 3" key="1">
    <citation type="submission" date="2019-12" db="EMBL/GenBank/DDBJ databases">
        <authorList>
            <person name="Lee S.D."/>
        </authorList>
    </citation>
    <scope>NUCLEOTIDE SEQUENCE [LARGE SCALE GENOMIC DNA]</scope>
    <source>
        <strain evidence="2 3">GH1-50</strain>
    </source>
</reference>
<evidence type="ECO:0000313" key="2">
    <source>
        <dbReference type="EMBL" id="MXQ07275.1"/>
    </source>
</evidence>
<comment type="caution">
    <text evidence="2">The sequence shown here is derived from an EMBL/GenBank/DDBJ whole genome shotgun (WGS) entry which is preliminary data.</text>
</comment>
<dbReference type="EC" id="2.7.7.7" evidence="2"/>
<dbReference type="GO" id="GO:0006261">
    <property type="term" value="P:DNA-templated DNA replication"/>
    <property type="evidence" value="ECO:0007669"/>
    <property type="project" value="TreeGrafter"/>
</dbReference>
<proteinExistence type="predicted"/>
<dbReference type="RefSeq" id="WP_160763155.1">
    <property type="nucleotide sequence ID" value="NZ_WUPT01000001.1"/>
</dbReference>
<evidence type="ECO:0000313" key="3">
    <source>
        <dbReference type="Proteomes" id="UP000480350"/>
    </source>
</evidence>
<sequence>MSDLPEPDRAPGAPHPRETQVLFGQGQAEAQFLDAMASGKLHHAWLLSGPRGTGKATLAWRIARHLLAAPPEAEDDAGPGLFGDAPAPAPVRTLDLDPEHPVSRRIVALSEPGLMLIRRGVSDDGKQLKSQITVDEVRKLGGFFGLSAAEGGRRVVIVDSADEMNTSAANALLKLLEEPPKRAVLLLISHQPSRLLPTIRSRCRELRLKPLSAADMALALAAAGAEDGRAEALAELAGGSVGRAMRLIAVDGPALYRELLELFGTMPRLDRPTALRIAEKSAARGAEERLEVTRDLLDVAVSRIARAGTGLMPDAEIFQGETDILRALAPDHGAAQAWAGFQNTARARLDHGRAVNVDAQSLLTDFFLAANAVARHP</sequence>
<feature type="domain" description="AAA+ ATPase" evidence="1">
    <location>
        <begin position="41"/>
        <end position="211"/>
    </location>
</feature>
<dbReference type="Proteomes" id="UP000480350">
    <property type="component" value="Unassembled WGS sequence"/>
</dbReference>
<dbReference type="AlphaFoldDB" id="A0A7C9MIV7"/>
<dbReference type="NCBIfam" id="NF005677">
    <property type="entry name" value="PRK07471.1"/>
    <property type="match status" value="1"/>
</dbReference>
<dbReference type="PANTHER" id="PTHR11669">
    <property type="entry name" value="REPLICATION FACTOR C / DNA POLYMERASE III GAMMA-TAU SUBUNIT"/>
    <property type="match status" value="1"/>
</dbReference>
<keyword evidence="2" id="KW-0808">Transferase</keyword>
<dbReference type="GO" id="GO:0003887">
    <property type="term" value="F:DNA-directed DNA polymerase activity"/>
    <property type="evidence" value="ECO:0007669"/>
    <property type="project" value="UniProtKB-EC"/>
</dbReference>
<evidence type="ECO:0000259" key="1">
    <source>
        <dbReference type="SMART" id="SM00382"/>
    </source>
</evidence>
<organism evidence="2 3">
    <name type="scientific">Kangsaoukella pontilimi</name>
    <dbReference type="NCBI Taxonomy" id="2691042"/>
    <lineage>
        <taxon>Bacteria</taxon>
        <taxon>Pseudomonadati</taxon>
        <taxon>Pseudomonadota</taxon>
        <taxon>Alphaproteobacteria</taxon>
        <taxon>Rhodobacterales</taxon>
        <taxon>Paracoccaceae</taxon>
        <taxon>Kangsaoukella</taxon>
    </lineage>
</organism>
<dbReference type="SUPFAM" id="SSF52540">
    <property type="entry name" value="P-loop containing nucleoside triphosphate hydrolases"/>
    <property type="match status" value="1"/>
</dbReference>
<dbReference type="PANTHER" id="PTHR11669:SF8">
    <property type="entry name" value="DNA POLYMERASE III SUBUNIT DELTA"/>
    <property type="match status" value="1"/>
</dbReference>
<keyword evidence="2" id="KW-0548">Nucleotidyltransferase</keyword>
<dbReference type="Gene3D" id="3.40.50.300">
    <property type="entry name" value="P-loop containing nucleotide triphosphate hydrolases"/>
    <property type="match status" value="1"/>
</dbReference>
<reference evidence="2 3" key="2">
    <citation type="submission" date="2020-03" db="EMBL/GenBank/DDBJ databases">
        <title>Kangsaoukella pontilimi gen. nov., sp. nov., a new member of the family Rhodobacteraceae isolated from a tidal mudflat.</title>
        <authorList>
            <person name="Kim I.S."/>
        </authorList>
    </citation>
    <scope>NUCLEOTIDE SEQUENCE [LARGE SCALE GENOMIC DNA]</scope>
    <source>
        <strain evidence="2 3">GH1-50</strain>
    </source>
</reference>